<dbReference type="NCBIfam" id="NF004477">
    <property type="entry name" value="PRK05815.1-1"/>
    <property type="match status" value="1"/>
</dbReference>
<dbReference type="CDD" id="cd00310">
    <property type="entry name" value="ATP-synt_Fo_a_6"/>
    <property type="match status" value="1"/>
</dbReference>
<comment type="caution">
    <text evidence="14">The sequence shown here is derived from an EMBL/GenBank/DDBJ whole genome shotgun (WGS) entry which is preliminary data.</text>
</comment>
<sequence length="293" mass="32735">MASEGGYANASEYIQHHLTNLTYGKLEAGSALCDGSTLEQATWKVAKCSDEVNGMGFWAFHLDSMIWSAALTGLFLLFFWRIGRKATTGVPTGAQNFVETIVEFVDSQVKDVFHGRNPWIAPIALTVFAWAFLSNLMDIIPVDLIPYTLELMGVKFQKIVPTTDPNITLGTATFVFFLMLYYSFKVKGMGFIKELSFTPFNHWVFIPFNLFLELVGLLAKPFSLGLRIFGNLYAAEMIFILIALMFGGGILIAIFGGVLQISWAIFHILVIPLQAFIFMVLTIVYLSQAHEDH</sequence>
<dbReference type="SUPFAM" id="SSF81336">
    <property type="entry name" value="F1F0 ATP synthase subunit A"/>
    <property type="match status" value="1"/>
</dbReference>
<feature type="transmembrane region" description="Helical" evidence="12">
    <location>
        <begin position="204"/>
        <end position="226"/>
    </location>
</feature>
<dbReference type="InterPro" id="IPR045082">
    <property type="entry name" value="ATP_syn_F0_a_bact/chloroplast"/>
</dbReference>
<feature type="transmembrane region" description="Helical" evidence="12">
    <location>
        <begin position="166"/>
        <end position="184"/>
    </location>
</feature>
<evidence type="ECO:0000256" key="8">
    <source>
        <dbReference type="ARBA" id="ARBA00022989"/>
    </source>
</evidence>
<evidence type="ECO:0000256" key="5">
    <source>
        <dbReference type="ARBA" id="ARBA00022547"/>
    </source>
</evidence>
<dbReference type="GO" id="GO:0045259">
    <property type="term" value="C:proton-transporting ATP synthase complex"/>
    <property type="evidence" value="ECO:0007669"/>
    <property type="project" value="UniProtKB-KW"/>
</dbReference>
<evidence type="ECO:0000256" key="6">
    <source>
        <dbReference type="ARBA" id="ARBA00022692"/>
    </source>
</evidence>
<dbReference type="GO" id="GO:0046933">
    <property type="term" value="F:proton-transporting ATP synthase activity, rotational mechanism"/>
    <property type="evidence" value="ECO:0007669"/>
    <property type="project" value="UniProtKB-UniRule"/>
</dbReference>
<keyword evidence="7 12" id="KW-0375">Hydrogen ion transport</keyword>
<evidence type="ECO:0000256" key="1">
    <source>
        <dbReference type="ARBA" id="ARBA00004141"/>
    </source>
</evidence>
<dbReference type="FunFam" id="1.20.120.220:FF:000002">
    <property type="entry name" value="ATP synthase subunit a"/>
    <property type="match status" value="1"/>
</dbReference>
<feature type="transmembrane region" description="Helical" evidence="12">
    <location>
        <begin position="65"/>
        <end position="83"/>
    </location>
</feature>
<keyword evidence="10 12" id="KW-0472">Membrane</keyword>
<keyword evidence="5 12" id="KW-0138">CF(0)</keyword>
<dbReference type="Pfam" id="PF00119">
    <property type="entry name" value="ATP-synt_A"/>
    <property type="match status" value="1"/>
</dbReference>
<protein>
    <recommendedName>
        <fullName evidence="12 13">ATP synthase subunit a</fullName>
    </recommendedName>
    <alternativeName>
        <fullName evidence="12">ATP synthase F0 sector subunit a</fullName>
    </alternativeName>
    <alternativeName>
        <fullName evidence="12">F-ATPase subunit 6</fullName>
    </alternativeName>
</protein>
<evidence type="ECO:0000313" key="14">
    <source>
        <dbReference type="EMBL" id="GGX71003.1"/>
    </source>
</evidence>
<dbReference type="PANTHER" id="PTHR42823:SF3">
    <property type="entry name" value="ATP SYNTHASE SUBUNIT A, CHLOROPLASTIC"/>
    <property type="match status" value="1"/>
</dbReference>
<dbReference type="GO" id="GO:0005886">
    <property type="term" value="C:plasma membrane"/>
    <property type="evidence" value="ECO:0007669"/>
    <property type="project" value="UniProtKB-SubCell"/>
</dbReference>
<name>A0A918NIY2_9GAMM</name>
<evidence type="ECO:0000256" key="9">
    <source>
        <dbReference type="ARBA" id="ARBA00023065"/>
    </source>
</evidence>
<dbReference type="AlphaFoldDB" id="A0A918NIY2"/>
<dbReference type="PANTHER" id="PTHR42823">
    <property type="entry name" value="ATP SYNTHASE SUBUNIT A, CHLOROPLASTIC"/>
    <property type="match status" value="1"/>
</dbReference>
<keyword evidence="9 12" id="KW-0406">Ion transport</keyword>
<evidence type="ECO:0000256" key="11">
    <source>
        <dbReference type="ARBA" id="ARBA00023310"/>
    </source>
</evidence>
<dbReference type="GO" id="GO:0042777">
    <property type="term" value="P:proton motive force-driven plasma membrane ATP synthesis"/>
    <property type="evidence" value="ECO:0007669"/>
    <property type="project" value="TreeGrafter"/>
</dbReference>
<keyword evidence="6 12" id="KW-0812">Transmembrane</keyword>
<feature type="transmembrane region" description="Helical" evidence="12">
    <location>
        <begin position="238"/>
        <end position="259"/>
    </location>
</feature>
<comment type="similarity">
    <text evidence="2 12 13">Belongs to the ATPase A chain family.</text>
</comment>
<evidence type="ECO:0000256" key="7">
    <source>
        <dbReference type="ARBA" id="ARBA00022781"/>
    </source>
</evidence>
<dbReference type="RefSeq" id="WP_189612687.1">
    <property type="nucleotide sequence ID" value="NZ_BMXR01000014.1"/>
</dbReference>
<dbReference type="EMBL" id="BMXR01000014">
    <property type="protein sequence ID" value="GGX71003.1"/>
    <property type="molecule type" value="Genomic_DNA"/>
</dbReference>
<dbReference type="Proteomes" id="UP000626148">
    <property type="component" value="Unassembled WGS sequence"/>
</dbReference>
<dbReference type="HAMAP" id="MF_01393">
    <property type="entry name" value="ATP_synth_a_bact"/>
    <property type="match status" value="1"/>
</dbReference>
<evidence type="ECO:0000256" key="10">
    <source>
        <dbReference type="ARBA" id="ARBA00023136"/>
    </source>
</evidence>
<organism evidence="14 15">
    <name type="scientific">Saccharospirillum salsuginis</name>
    <dbReference type="NCBI Taxonomy" id="418750"/>
    <lineage>
        <taxon>Bacteria</taxon>
        <taxon>Pseudomonadati</taxon>
        <taxon>Pseudomonadota</taxon>
        <taxon>Gammaproteobacteria</taxon>
        <taxon>Oceanospirillales</taxon>
        <taxon>Saccharospirillaceae</taxon>
        <taxon>Saccharospirillum</taxon>
    </lineage>
</organism>
<dbReference type="NCBIfam" id="TIGR01131">
    <property type="entry name" value="ATP_synt_6_or_A"/>
    <property type="match status" value="1"/>
</dbReference>
<keyword evidence="4 12" id="KW-1003">Cell membrane</keyword>
<keyword evidence="3 12" id="KW-0813">Transport</keyword>
<evidence type="ECO:0000256" key="4">
    <source>
        <dbReference type="ARBA" id="ARBA00022475"/>
    </source>
</evidence>
<keyword evidence="15" id="KW-1185">Reference proteome</keyword>
<comment type="function">
    <text evidence="12 13">Key component of the proton channel; it plays a direct role in the translocation of protons across the membrane.</text>
</comment>
<reference evidence="14" key="1">
    <citation type="journal article" date="2014" name="Int. J. Syst. Evol. Microbiol.">
        <title>Complete genome sequence of Corynebacterium casei LMG S-19264T (=DSM 44701T), isolated from a smear-ripened cheese.</title>
        <authorList>
            <consortium name="US DOE Joint Genome Institute (JGI-PGF)"/>
            <person name="Walter F."/>
            <person name="Albersmeier A."/>
            <person name="Kalinowski J."/>
            <person name="Ruckert C."/>
        </authorList>
    </citation>
    <scope>NUCLEOTIDE SEQUENCE</scope>
    <source>
        <strain evidence="14">KCTC 22169</strain>
    </source>
</reference>
<comment type="subcellular location">
    <subcellularLocation>
        <location evidence="12 13">Cell membrane</location>
        <topology evidence="12 13">Multi-pass membrane protein</topology>
    </subcellularLocation>
    <subcellularLocation>
        <location evidence="1">Membrane</location>
        <topology evidence="1">Multi-pass membrane protein</topology>
    </subcellularLocation>
</comment>
<evidence type="ECO:0000256" key="3">
    <source>
        <dbReference type="ARBA" id="ARBA00022448"/>
    </source>
</evidence>
<dbReference type="PRINTS" id="PR00123">
    <property type="entry name" value="ATPASEA"/>
</dbReference>
<evidence type="ECO:0000256" key="2">
    <source>
        <dbReference type="ARBA" id="ARBA00006810"/>
    </source>
</evidence>
<proteinExistence type="inferred from homology"/>
<evidence type="ECO:0000256" key="12">
    <source>
        <dbReference type="HAMAP-Rule" id="MF_01393"/>
    </source>
</evidence>
<dbReference type="InterPro" id="IPR000568">
    <property type="entry name" value="ATP_synth_F0_asu"/>
</dbReference>
<dbReference type="Gene3D" id="1.20.120.220">
    <property type="entry name" value="ATP synthase, F0 complex, subunit A"/>
    <property type="match status" value="1"/>
</dbReference>
<accession>A0A918NIY2</accession>
<evidence type="ECO:0000256" key="13">
    <source>
        <dbReference type="RuleBase" id="RU000483"/>
    </source>
</evidence>
<gene>
    <name evidence="12 14" type="primary">atpB</name>
    <name evidence="14" type="ORF">GCM10007392_43100</name>
</gene>
<keyword evidence="11 12" id="KW-0066">ATP synthesis</keyword>
<reference evidence="14" key="2">
    <citation type="submission" date="2020-09" db="EMBL/GenBank/DDBJ databases">
        <authorList>
            <person name="Sun Q."/>
            <person name="Kim S."/>
        </authorList>
    </citation>
    <scope>NUCLEOTIDE SEQUENCE</scope>
    <source>
        <strain evidence="14">KCTC 22169</strain>
    </source>
</reference>
<dbReference type="InterPro" id="IPR035908">
    <property type="entry name" value="F0_ATP_A_sf"/>
</dbReference>
<evidence type="ECO:0000313" key="15">
    <source>
        <dbReference type="Proteomes" id="UP000626148"/>
    </source>
</evidence>
<feature type="transmembrane region" description="Helical" evidence="12">
    <location>
        <begin position="265"/>
        <end position="286"/>
    </location>
</feature>
<feature type="transmembrane region" description="Helical" evidence="12">
    <location>
        <begin position="119"/>
        <end position="145"/>
    </location>
</feature>
<keyword evidence="8 12" id="KW-1133">Transmembrane helix</keyword>